<dbReference type="EMBL" id="BANX01000028">
    <property type="protein sequence ID" value="GAC69868.1"/>
    <property type="molecule type" value="Genomic_DNA"/>
</dbReference>
<accession>M0QMU3</accession>
<sequence>MSASESTVRESELARLRRQVAVLSGRPDQRSVSSADPTEDVLPVPEALADVLPHGGITRGGVVSVSGARSVLLSIIASVSGSGGQVGVVGLPHLNLLAAIEMGAEVGRIATVPNPGVDPVEVATVLLDGMDLVVLGLRGVSVPPARSRVVMGRVRKQSAALMVTGGRWPAPHTRLDAEVLAYRHHPVAAGSTDLTAAPSGFGRIGGLHLRVTATGRGRQVDSTEIDLVSTGPAAMRRVELVRATGCRPADAADTRTVLAVAN</sequence>
<protein>
    <submittedName>
        <fullName evidence="1">Uncharacterized protein</fullName>
    </submittedName>
</protein>
<reference evidence="1 2" key="1">
    <citation type="submission" date="2013-01" db="EMBL/GenBank/DDBJ databases">
        <title>Whole genome shotgun sequence of Gordonia soli NBRC 108243.</title>
        <authorList>
            <person name="Isaki-Nakamura S."/>
            <person name="Hosoyama A."/>
            <person name="Tsuchikane K."/>
            <person name="Ando Y."/>
            <person name="Baba S."/>
            <person name="Ohji S."/>
            <person name="Hamada M."/>
            <person name="Tamura T."/>
            <person name="Yamazoe A."/>
            <person name="Yamazaki S."/>
            <person name="Fujita N."/>
        </authorList>
    </citation>
    <scope>NUCLEOTIDE SEQUENCE [LARGE SCALE GENOMIC DNA]</scope>
    <source>
        <strain evidence="1 2">NBRC 108243</strain>
    </source>
</reference>
<dbReference type="eggNOG" id="COG4544">
    <property type="taxonomic scope" value="Bacteria"/>
</dbReference>
<dbReference type="OrthoDB" id="4451283at2"/>
<organism evidence="1 2">
    <name type="scientific">Gordonia soli NBRC 108243</name>
    <dbReference type="NCBI Taxonomy" id="1223545"/>
    <lineage>
        <taxon>Bacteria</taxon>
        <taxon>Bacillati</taxon>
        <taxon>Actinomycetota</taxon>
        <taxon>Actinomycetes</taxon>
        <taxon>Mycobacteriales</taxon>
        <taxon>Gordoniaceae</taxon>
        <taxon>Gordonia</taxon>
    </lineage>
</organism>
<dbReference type="RefSeq" id="WP_007623344.1">
    <property type="nucleotide sequence ID" value="NZ_BANX01000028.1"/>
</dbReference>
<comment type="caution">
    <text evidence="1">The sequence shown here is derived from an EMBL/GenBank/DDBJ whole genome shotgun (WGS) entry which is preliminary data.</text>
</comment>
<evidence type="ECO:0000313" key="2">
    <source>
        <dbReference type="Proteomes" id="UP000011666"/>
    </source>
</evidence>
<proteinExistence type="predicted"/>
<name>M0QMU3_9ACTN</name>
<dbReference type="AlphaFoldDB" id="M0QMU3"/>
<keyword evidence="2" id="KW-1185">Reference proteome</keyword>
<gene>
    <name evidence="1" type="ORF">GS4_28_01160</name>
</gene>
<dbReference type="Proteomes" id="UP000011666">
    <property type="component" value="Unassembled WGS sequence"/>
</dbReference>
<evidence type="ECO:0000313" key="1">
    <source>
        <dbReference type="EMBL" id="GAC69868.1"/>
    </source>
</evidence>
<dbReference type="STRING" id="1223545.GS4_28_01160"/>